<dbReference type="Pfam" id="PF06983">
    <property type="entry name" value="3-dmu-9_3-mt"/>
    <property type="match status" value="1"/>
</dbReference>
<dbReference type="InterPro" id="IPR029068">
    <property type="entry name" value="Glyas_Bleomycin-R_OHBP_Dase"/>
</dbReference>
<sequence length="159" mass="17214">MTRIAPCLWYHEDAIAAAEFYAATIPDSRIDRISDQNADSPGGKAGSVQTVEFTVAGTPLYAFSAPGPDKFNLAASLMIECDSQEQVDALWDALSEGGQTMECGWLQDRWGLMWQIIPPGMLDLMAADDRQAAGRAAAKMLTMKKLDGPAIQRAFDGVE</sequence>
<name>A0A533I9R3_PARDE</name>
<comment type="caution">
    <text evidence="2">The sequence shown here is derived from an EMBL/GenBank/DDBJ whole genome shotgun (WGS) entry which is preliminary data.</text>
</comment>
<reference evidence="2 3" key="1">
    <citation type="journal article" date="2017" name="Nat. Commun.">
        <title>In situ click chemistry generation of cyclooxygenase-2 inhibitors.</title>
        <authorList>
            <person name="Bhardwaj A."/>
            <person name="Kaur J."/>
            <person name="Wuest M."/>
            <person name="Wuest F."/>
        </authorList>
    </citation>
    <scope>NUCLEOTIDE SEQUENCE [LARGE SCALE GENOMIC DNA]</scope>
    <source>
        <strain evidence="2">S2_012_000_R3_94</strain>
    </source>
</reference>
<dbReference type="InterPro" id="IPR009725">
    <property type="entry name" value="3_dmu_93_MTrfase"/>
</dbReference>
<evidence type="ECO:0000313" key="3">
    <source>
        <dbReference type="Proteomes" id="UP000315344"/>
    </source>
</evidence>
<dbReference type="PIRSF" id="PIRSF021700">
    <property type="entry name" value="3_dmu_93_MTrfase"/>
    <property type="match status" value="1"/>
</dbReference>
<organism evidence="2 3">
    <name type="scientific">Paracoccus denitrificans</name>
    <dbReference type="NCBI Taxonomy" id="266"/>
    <lineage>
        <taxon>Bacteria</taxon>
        <taxon>Pseudomonadati</taxon>
        <taxon>Pseudomonadota</taxon>
        <taxon>Alphaproteobacteria</taxon>
        <taxon>Rhodobacterales</taxon>
        <taxon>Paracoccaceae</taxon>
        <taxon>Paracoccus</taxon>
    </lineage>
</organism>
<dbReference type="CDD" id="cd06588">
    <property type="entry name" value="PhnB_like"/>
    <property type="match status" value="1"/>
</dbReference>
<dbReference type="Proteomes" id="UP000315344">
    <property type="component" value="Unassembled WGS sequence"/>
</dbReference>
<dbReference type="PANTHER" id="PTHR33990">
    <property type="entry name" value="PROTEIN YJDN-RELATED"/>
    <property type="match status" value="1"/>
</dbReference>
<dbReference type="Gene3D" id="3.10.180.10">
    <property type="entry name" value="2,3-Dihydroxybiphenyl 1,2-Dioxygenase, domain 1"/>
    <property type="match status" value="1"/>
</dbReference>
<feature type="domain" description="PhnB-like" evidence="1">
    <location>
        <begin position="3"/>
        <end position="117"/>
    </location>
</feature>
<dbReference type="InterPro" id="IPR028973">
    <property type="entry name" value="PhnB-like"/>
</dbReference>
<evidence type="ECO:0000259" key="1">
    <source>
        <dbReference type="Pfam" id="PF06983"/>
    </source>
</evidence>
<protein>
    <submittedName>
        <fullName evidence="2">VOC family protein</fullName>
    </submittedName>
</protein>
<accession>A0A533I9R3</accession>
<proteinExistence type="predicted"/>
<gene>
    <name evidence="2" type="ORF">DI616_10590</name>
</gene>
<dbReference type="EMBL" id="VAFL01000007">
    <property type="protein sequence ID" value="TKW66398.1"/>
    <property type="molecule type" value="Genomic_DNA"/>
</dbReference>
<evidence type="ECO:0000313" key="2">
    <source>
        <dbReference type="EMBL" id="TKW66398.1"/>
    </source>
</evidence>
<dbReference type="AlphaFoldDB" id="A0A533I9R3"/>
<dbReference type="PANTHER" id="PTHR33990:SF2">
    <property type="entry name" value="PHNB-LIKE DOMAIN-CONTAINING PROTEIN"/>
    <property type="match status" value="1"/>
</dbReference>
<dbReference type="SUPFAM" id="SSF54593">
    <property type="entry name" value="Glyoxalase/Bleomycin resistance protein/Dihydroxybiphenyl dioxygenase"/>
    <property type="match status" value="1"/>
</dbReference>